<dbReference type="AlphaFoldDB" id="A0A5C4T8E9"/>
<dbReference type="OrthoDB" id="5176171at2"/>
<dbReference type="EMBL" id="VDCQ01000019">
    <property type="protein sequence ID" value="TNJ65373.1"/>
    <property type="molecule type" value="Genomic_DNA"/>
</dbReference>
<comment type="caution">
    <text evidence="1">The sequence shown here is derived from an EMBL/GenBank/DDBJ whole genome shotgun (WGS) entry which is preliminary data.</text>
</comment>
<accession>A0A5C4T8E9</accession>
<dbReference type="InterPro" id="IPR043519">
    <property type="entry name" value="NT_sf"/>
</dbReference>
<name>A0A5C4T8E9_9BACL</name>
<gene>
    <name evidence="1" type="ORF">FE784_15225</name>
</gene>
<sequence length="338" mass="39141">MNERSYLADWRAVLDRRVVEVVDCYSKVEGVRALILGGSLGGGKPWPLSDIDIIPIYEDCDQSTANETIQELRVRLIEGWEKEGRRTALDVGTLYFPAGLASKIVQAEPASFETLLDQPSVYYCLDKAYGGRALFDPLGIGRDLVNWFNRHRFEDGMVALRMNKLKRRFAETETVLSQSIADGRHLEATFHLYEAVEHLRTYLLESWRERDNSFARLGTRFDKLAAAKNVQHVADRFNHLKSLDDRSVIGRMECATDWIRERHRLSHRSRTMVGEEVTEVQDARDVLRVFARYEMRSLIRERVGVCPDWLGVVTQTEELRLRHRQLTELCREVLERSD</sequence>
<dbReference type="RefSeq" id="WP_139603066.1">
    <property type="nucleotide sequence ID" value="NZ_VDCQ01000019.1"/>
</dbReference>
<dbReference type="Proteomes" id="UP000307943">
    <property type="component" value="Unassembled WGS sequence"/>
</dbReference>
<dbReference type="SUPFAM" id="SSF81301">
    <property type="entry name" value="Nucleotidyltransferase"/>
    <property type="match status" value="1"/>
</dbReference>
<evidence type="ECO:0000313" key="2">
    <source>
        <dbReference type="Proteomes" id="UP000307943"/>
    </source>
</evidence>
<reference evidence="1 2" key="1">
    <citation type="submission" date="2019-05" db="EMBL/GenBank/DDBJ databases">
        <title>We sequenced the genome of Paenibacillus hemerocallicola KCTC 33185 for further insight into its adaptation and study the phylogeny of Paenibacillus.</title>
        <authorList>
            <person name="Narsing Rao M.P."/>
        </authorList>
    </citation>
    <scope>NUCLEOTIDE SEQUENCE [LARGE SCALE GENOMIC DNA]</scope>
    <source>
        <strain evidence="1 2">KCTC 33185</strain>
    </source>
</reference>
<evidence type="ECO:0000313" key="1">
    <source>
        <dbReference type="EMBL" id="TNJ65373.1"/>
    </source>
</evidence>
<protein>
    <recommendedName>
        <fullName evidence="3">Nucleotidyltransferase domain-containing protein</fullName>
    </recommendedName>
</protein>
<evidence type="ECO:0008006" key="3">
    <source>
        <dbReference type="Google" id="ProtNLM"/>
    </source>
</evidence>
<keyword evidence="2" id="KW-1185">Reference proteome</keyword>
<proteinExistence type="predicted"/>
<organism evidence="1 2">
    <name type="scientific">Paenibacillus hemerocallicola</name>
    <dbReference type="NCBI Taxonomy" id="1172614"/>
    <lineage>
        <taxon>Bacteria</taxon>
        <taxon>Bacillati</taxon>
        <taxon>Bacillota</taxon>
        <taxon>Bacilli</taxon>
        <taxon>Bacillales</taxon>
        <taxon>Paenibacillaceae</taxon>
        <taxon>Paenibacillus</taxon>
    </lineage>
</organism>